<accession>A0A6N8IRQ7</accession>
<reference evidence="2 3" key="1">
    <citation type="submission" date="2019-12" db="EMBL/GenBank/DDBJ databases">
        <authorList>
            <person name="Huq M.A."/>
        </authorList>
    </citation>
    <scope>NUCLEOTIDE SEQUENCE [LARGE SCALE GENOMIC DNA]</scope>
    <source>
        <strain evidence="2 3">MAH-25</strain>
    </source>
</reference>
<gene>
    <name evidence="2" type="ORF">GON04_08135</name>
</gene>
<dbReference type="Proteomes" id="UP000469385">
    <property type="component" value="Unassembled WGS sequence"/>
</dbReference>
<name>A0A6N8IRQ7_9BURK</name>
<evidence type="ECO:0000313" key="3">
    <source>
        <dbReference type="Proteomes" id="UP000469385"/>
    </source>
</evidence>
<organism evidence="2 3">
    <name type="scientific">Ramlibacter pinisoli</name>
    <dbReference type="NCBI Taxonomy" id="2682844"/>
    <lineage>
        <taxon>Bacteria</taxon>
        <taxon>Pseudomonadati</taxon>
        <taxon>Pseudomonadota</taxon>
        <taxon>Betaproteobacteria</taxon>
        <taxon>Burkholderiales</taxon>
        <taxon>Comamonadaceae</taxon>
        <taxon>Ramlibacter</taxon>
    </lineage>
</organism>
<dbReference type="AlphaFoldDB" id="A0A6N8IRQ7"/>
<comment type="caution">
    <text evidence="2">The sequence shown here is derived from an EMBL/GenBank/DDBJ whole genome shotgun (WGS) entry which is preliminary data.</text>
</comment>
<sequence length="171" mass="18689">MGPQFAQLPSPLQHFHALAGAHVLSGWVEVEAPASRAARLLARCLGAPLNAHQGPIRFELEAGAAEEVWTRHFPGKTMRSRLTQAAGHIVERLGFAQLRFGLEGDVDMLEMKLVQLRFLGVPCPRWLLPAVVAEETATPGQLHFRVKASLPLIGVVASYRGYLKLPAEVCQ</sequence>
<evidence type="ECO:0000259" key="1">
    <source>
        <dbReference type="Pfam" id="PF13761"/>
    </source>
</evidence>
<protein>
    <submittedName>
        <fullName evidence="2">DUF4166 domain-containing protein</fullName>
    </submittedName>
</protein>
<dbReference type="InterPro" id="IPR025311">
    <property type="entry name" value="DUF4166"/>
</dbReference>
<keyword evidence="3" id="KW-1185">Reference proteome</keyword>
<dbReference type="EMBL" id="WSEL01000003">
    <property type="protein sequence ID" value="MVQ29412.1"/>
    <property type="molecule type" value="Genomic_DNA"/>
</dbReference>
<feature type="domain" description="DUF4166" evidence="1">
    <location>
        <begin position="8"/>
        <end position="163"/>
    </location>
</feature>
<proteinExistence type="predicted"/>
<evidence type="ECO:0000313" key="2">
    <source>
        <dbReference type="EMBL" id="MVQ29412.1"/>
    </source>
</evidence>
<dbReference type="Pfam" id="PF13761">
    <property type="entry name" value="DUF4166"/>
    <property type="match status" value="1"/>
</dbReference>